<dbReference type="Gene3D" id="3.40.50.300">
    <property type="entry name" value="P-loop containing nucleotide triphosphate hydrolases"/>
    <property type="match status" value="1"/>
</dbReference>
<dbReference type="InterPro" id="IPR027417">
    <property type="entry name" value="P-loop_NTPase"/>
</dbReference>
<dbReference type="PANTHER" id="PTHR32114:SF2">
    <property type="entry name" value="ABC TRANSPORTER ABCH.3"/>
    <property type="match status" value="1"/>
</dbReference>
<dbReference type="SUPFAM" id="SSF52540">
    <property type="entry name" value="P-loop containing nucleoside triphosphate hydrolases"/>
    <property type="match status" value="1"/>
</dbReference>
<sequence>MKGEQSQMKINSLELENVKRIKAVKIEPTENGLTVIGGRNGQGKTSVLDSIAWALGGDRFRPSEPQREGSVLPPNLKITMDSGIIVERTGKNSTLKVTDPTGRKGGQQLINEFVSQLALDLPRFLTASNKEKTDTLLRIIGVGDRLAQLEHDETELYNKRHMIGQIADQKLKYAREMTEYPDVPEQLISASELIKQQQGIMAHNAENKRKRDRAAEIQHHYDAVNSKINGIQAELQRLMTEQQSLMDDLRIAHMETEHLEDLSTAELEEDIENVEKINIKIRANLEKEKAEEDAKAYQTQYSQLTNELEDVRQKKTDLLKSAQLPLPGLSVKDGELTYNGFKWDNMSGADQLKVSTAIVRKLNPSCGFVLLDKLEQMDLDTLAEFGKWLESEGLQAIATRVSTGDECSVLIEDGYVVNEPMETKKAWKAGQF</sequence>
<organism evidence="3">
    <name type="scientific">Siphoviridae sp. ct9UA16</name>
    <dbReference type="NCBI Taxonomy" id="2827793"/>
    <lineage>
        <taxon>Viruses</taxon>
        <taxon>Duplodnaviria</taxon>
        <taxon>Heunggongvirae</taxon>
        <taxon>Uroviricota</taxon>
        <taxon>Caudoviricetes</taxon>
    </lineage>
</organism>
<protein>
    <submittedName>
        <fullName evidence="3">STRUCTURAL MAINTENANCE OF CHROMOSOMES PROTEIN</fullName>
    </submittedName>
</protein>
<evidence type="ECO:0000256" key="1">
    <source>
        <dbReference type="SAM" id="Coils"/>
    </source>
</evidence>
<name>A0A8S5TM40_9CAUD</name>
<keyword evidence="1" id="KW-0175">Coiled coil</keyword>
<dbReference type="Pfam" id="PF13476">
    <property type="entry name" value="AAA_23"/>
    <property type="match status" value="1"/>
</dbReference>
<accession>A0A8S5TM40</accession>
<evidence type="ECO:0000259" key="2">
    <source>
        <dbReference type="Pfam" id="PF13476"/>
    </source>
</evidence>
<dbReference type="GO" id="GO:0016887">
    <property type="term" value="F:ATP hydrolysis activity"/>
    <property type="evidence" value="ECO:0007669"/>
    <property type="project" value="InterPro"/>
</dbReference>
<evidence type="ECO:0000313" key="3">
    <source>
        <dbReference type="EMBL" id="DAF64388.1"/>
    </source>
</evidence>
<reference evidence="3" key="1">
    <citation type="journal article" date="2021" name="Proc. Natl. Acad. Sci. U.S.A.">
        <title>A Catalog of Tens of Thousands of Viruses from Human Metagenomes Reveals Hidden Associations with Chronic Diseases.</title>
        <authorList>
            <person name="Tisza M.J."/>
            <person name="Buck C.B."/>
        </authorList>
    </citation>
    <scope>NUCLEOTIDE SEQUENCE</scope>
    <source>
        <strain evidence="3">Ct9UA16</strain>
    </source>
</reference>
<proteinExistence type="predicted"/>
<feature type="domain" description="Rad50/SbcC-type AAA" evidence="2">
    <location>
        <begin position="12"/>
        <end position="309"/>
    </location>
</feature>
<dbReference type="EMBL" id="BK032859">
    <property type="protein sequence ID" value="DAF64388.1"/>
    <property type="molecule type" value="Genomic_DNA"/>
</dbReference>
<dbReference type="InterPro" id="IPR038729">
    <property type="entry name" value="Rad50/SbcC_AAA"/>
</dbReference>
<dbReference type="GO" id="GO:0006302">
    <property type="term" value="P:double-strand break repair"/>
    <property type="evidence" value="ECO:0007669"/>
    <property type="project" value="InterPro"/>
</dbReference>
<feature type="coiled-coil region" evidence="1">
    <location>
        <begin position="221"/>
        <end position="321"/>
    </location>
</feature>
<dbReference type="PANTHER" id="PTHR32114">
    <property type="entry name" value="ABC TRANSPORTER ABCH.3"/>
    <property type="match status" value="1"/>
</dbReference>